<feature type="transmembrane region" description="Helical" evidence="6">
    <location>
        <begin position="12"/>
        <end position="31"/>
    </location>
</feature>
<dbReference type="Proteomes" id="UP000078389">
    <property type="component" value="Unassembled WGS sequence"/>
</dbReference>
<evidence type="ECO:0000313" key="8">
    <source>
        <dbReference type="EMBL" id="OAM77118.1"/>
    </source>
</evidence>
<evidence type="ECO:0000256" key="4">
    <source>
        <dbReference type="ARBA" id="ARBA00022989"/>
    </source>
</evidence>
<name>A0A178HYS6_9HYPH</name>
<feature type="transmembrane region" description="Helical" evidence="6">
    <location>
        <begin position="96"/>
        <end position="117"/>
    </location>
</feature>
<feature type="transmembrane region" description="Helical" evidence="6">
    <location>
        <begin position="261"/>
        <end position="278"/>
    </location>
</feature>
<gene>
    <name evidence="8" type="ORF">A3840_10825</name>
</gene>
<organism evidence="8 9">
    <name type="scientific">Devosia elaeis</name>
    <dbReference type="NCBI Taxonomy" id="1770058"/>
    <lineage>
        <taxon>Bacteria</taxon>
        <taxon>Pseudomonadati</taxon>
        <taxon>Pseudomonadota</taxon>
        <taxon>Alphaproteobacteria</taxon>
        <taxon>Hyphomicrobiales</taxon>
        <taxon>Devosiaceae</taxon>
        <taxon>Devosia</taxon>
    </lineage>
</organism>
<comment type="subcellular location">
    <subcellularLocation>
        <location evidence="1">Membrane</location>
        <topology evidence="1">Multi-pass membrane protein</topology>
    </subcellularLocation>
</comment>
<dbReference type="PANTHER" id="PTHR22911">
    <property type="entry name" value="ACYL-MALONYL CONDENSING ENZYME-RELATED"/>
    <property type="match status" value="1"/>
</dbReference>
<keyword evidence="9" id="KW-1185">Reference proteome</keyword>
<feature type="transmembrane region" description="Helical" evidence="6">
    <location>
        <begin position="124"/>
        <end position="141"/>
    </location>
</feature>
<accession>A0A178HYS6</accession>
<keyword evidence="4 6" id="KW-1133">Transmembrane helix</keyword>
<proteinExistence type="inferred from homology"/>
<feature type="domain" description="EamA" evidence="7">
    <location>
        <begin position="9"/>
        <end position="140"/>
    </location>
</feature>
<feature type="domain" description="EamA" evidence="7">
    <location>
        <begin position="150"/>
        <end position="277"/>
    </location>
</feature>
<feature type="transmembrane region" description="Helical" evidence="6">
    <location>
        <begin position="178"/>
        <end position="199"/>
    </location>
</feature>
<protein>
    <submittedName>
        <fullName evidence="8">Multidrug transporter</fullName>
    </submittedName>
</protein>
<sequence>MPKAAAPNIGMAWLLCDMSLVTIMTVLVKLGGADYPAVQMVFIRSLVGLVSVLPMAWRHRYALRQTRQWGRHAFRVFCNTAALNANFAALTALPLALANAIGFMRPLVVLALATFMLGERSGPWRWVGAAIGFAGVLIMVAPGEMAWSAGILAALAAVLFGSLATVQTRALKDENTTILMVFYTIGITLFTAIPAAIAWQPVAPHSWPLLLGIGVIAQIAQYCYLRAYQSSPANVLAPLGYLSIVMASLAGYLAFGEVPAWTTLVGIAVILFALALTARLDRRRPQRIAPADDPAS</sequence>
<dbReference type="OrthoDB" id="9815809at2"/>
<dbReference type="STRING" id="1770058.A3840_10825"/>
<dbReference type="AlphaFoldDB" id="A0A178HYS6"/>
<dbReference type="GO" id="GO:0016020">
    <property type="term" value="C:membrane"/>
    <property type="evidence" value="ECO:0007669"/>
    <property type="project" value="UniProtKB-SubCell"/>
</dbReference>
<comment type="caution">
    <text evidence="8">The sequence shown here is derived from an EMBL/GenBank/DDBJ whole genome shotgun (WGS) entry which is preliminary data.</text>
</comment>
<dbReference type="PANTHER" id="PTHR22911:SF6">
    <property type="entry name" value="SOLUTE CARRIER FAMILY 35 MEMBER G1"/>
    <property type="match status" value="1"/>
</dbReference>
<reference evidence="8 9" key="1">
    <citation type="submission" date="2016-03" db="EMBL/GenBank/DDBJ databases">
        <title>Genome sequencing of Devosia sp. S37.</title>
        <authorList>
            <person name="Mohd Nor M."/>
        </authorList>
    </citation>
    <scope>NUCLEOTIDE SEQUENCE [LARGE SCALE GENOMIC DNA]</scope>
    <source>
        <strain evidence="8 9">S37</strain>
    </source>
</reference>
<feature type="transmembrane region" description="Helical" evidence="6">
    <location>
        <begin position="37"/>
        <end position="57"/>
    </location>
</feature>
<dbReference type="RefSeq" id="WP_067456143.1">
    <property type="nucleotide sequence ID" value="NZ_LVVY01000086.1"/>
</dbReference>
<dbReference type="SUPFAM" id="SSF103481">
    <property type="entry name" value="Multidrug resistance efflux transporter EmrE"/>
    <property type="match status" value="2"/>
</dbReference>
<evidence type="ECO:0000256" key="1">
    <source>
        <dbReference type="ARBA" id="ARBA00004141"/>
    </source>
</evidence>
<evidence type="ECO:0000259" key="7">
    <source>
        <dbReference type="Pfam" id="PF00892"/>
    </source>
</evidence>
<feature type="transmembrane region" description="Helical" evidence="6">
    <location>
        <begin position="236"/>
        <end position="255"/>
    </location>
</feature>
<dbReference type="InterPro" id="IPR037185">
    <property type="entry name" value="EmrE-like"/>
</dbReference>
<dbReference type="Pfam" id="PF00892">
    <property type="entry name" value="EamA"/>
    <property type="match status" value="2"/>
</dbReference>
<keyword evidence="3 6" id="KW-0812">Transmembrane</keyword>
<feature type="transmembrane region" description="Helical" evidence="6">
    <location>
        <begin position="205"/>
        <end position="224"/>
    </location>
</feature>
<evidence type="ECO:0000256" key="2">
    <source>
        <dbReference type="ARBA" id="ARBA00009853"/>
    </source>
</evidence>
<feature type="transmembrane region" description="Helical" evidence="6">
    <location>
        <begin position="147"/>
        <end position="166"/>
    </location>
</feature>
<dbReference type="EMBL" id="LVVY01000086">
    <property type="protein sequence ID" value="OAM77118.1"/>
    <property type="molecule type" value="Genomic_DNA"/>
</dbReference>
<dbReference type="InterPro" id="IPR000620">
    <property type="entry name" value="EamA_dom"/>
</dbReference>
<evidence type="ECO:0000256" key="5">
    <source>
        <dbReference type="ARBA" id="ARBA00023136"/>
    </source>
</evidence>
<evidence type="ECO:0000256" key="3">
    <source>
        <dbReference type="ARBA" id="ARBA00022692"/>
    </source>
</evidence>
<comment type="similarity">
    <text evidence="2">Belongs to the drug/metabolite transporter (DMT) superfamily. 10 TMS drug/metabolite exporter (DME) (TC 2.A.7.3) family.</text>
</comment>
<evidence type="ECO:0000313" key="9">
    <source>
        <dbReference type="Proteomes" id="UP000078389"/>
    </source>
</evidence>
<evidence type="ECO:0000256" key="6">
    <source>
        <dbReference type="SAM" id="Phobius"/>
    </source>
</evidence>
<keyword evidence="5 6" id="KW-0472">Membrane</keyword>